<dbReference type="GO" id="GO:0048476">
    <property type="term" value="C:Holliday junction resolvase complex"/>
    <property type="evidence" value="ECO:0007669"/>
    <property type="project" value="TreeGrafter"/>
</dbReference>
<dbReference type="PANTHER" id="PTHR13451:SF0">
    <property type="entry name" value="CROSSOVER JUNCTION ENDONUCLEASE MUS81"/>
    <property type="match status" value="1"/>
</dbReference>
<name>A0A6C0BA05_9ZZZZ</name>
<dbReference type="GO" id="GO:0003677">
    <property type="term" value="F:DNA binding"/>
    <property type="evidence" value="ECO:0007669"/>
    <property type="project" value="InterPro"/>
</dbReference>
<organism evidence="3">
    <name type="scientific">viral metagenome</name>
    <dbReference type="NCBI Taxonomy" id="1070528"/>
    <lineage>
        <taxon>unclassified sequences</taxon>
        <taxon>metagenomes</taxon>
        <taxon>organismal metagenomes</taxon>
    </lineage>
</organism>
<dbReference type="SUPFAM" id="SSF52980">
    <property type="entry name" value="Restriction endonuclease-like"/>
    <property type="match status" value="1"/>
</dbReference>
<dbReference type="GO" id="GO:0031573">
    <property type="term" value="P:mitotic intra-S DNA damage checkpoint signaling"/>
    <property type="evidence" value="ECO:0007669"/>
    <property type="project" value="TreeGrafter"/>
</dbReference>
<dbReference type="Pfam" id="PF02732">
    <property type="entry name" value="ERCC4"/>
    <property type="match status" value="1"/>
</dbReference>
<evidence type="ECO:0000259" key="2">
    <source>
        <dbReference type="SMART" id="SM00891"/>
    </source>
</evidence>
<dbReference type="GO" id="GO:0008821">
    <property type="term" value="F:crossover junction DNA endonuclease activity"/>
    <property type="evidence" value="ECO:0007669"/>
    <property type="project" value="InterPro"/>
</dbReference>
<dbReference type="SMART" id="SM00891">
    <property type="entry name" value="ERCC4"/>
    <property type="match status" value="1"/>
</dbReference>
<dbReference type="GO" id="GO:0006308">
    <property type="term" value="P:DNA catabolic process"/>
    <property type="evidence" value="ECO:0007669"/>
    <property type="project" value="InterPro"/>
</dbReference>
<reference evidence="3" key="1">
    <citation type="journal article" date="2020" name="Nature">
        <title>Giant virus diversity and host interactions through global metagenomics.</title>
        <authorList>
            <person name="Schulz F."/>
            <person name="Roux S."/>
            <person name="Paez-Espino D."/>
            <person name="Jungbluth S."/>
            <person name="Walsh D.A."/>
            <person name="Denef V.J."/>
            <person name="McMahon K.D."/>
            <person name="Konstantinidis K.T."/>
            <person name="Eloe-Fadrosh E.A."/>
            <person name="Kyrpides N.C."/>
            <person name="Woyke T."/>
        </authorList>
    </citation>
    <scope>NUCLEOTIDE SEQUENCE</scope>
    <source>
        <strain evidence="3">GVMAG-M-3300010158-59</strain>
    </source>
</reference>
<dbReference type="EMBL" id="MN739103">
    <property type="protein sequence ID" value="QHS88872.1"/>
    <property type="molecule type" value="Genomic_DNA"/>
</dbReference>
<dbReference type="InterPro" id="IPR047416">
    <property type="entry name" value="XPF_nuclease_Mus81"/>
</dbReference>
<evidence type="ECO:0000256" key="1">
    <source>
        <dbReference type="ARBA" id="ARBA00022801"/>
    </source>
</evidence>
<dbReference type="InterPro" id="IPR033309">
    <property type="entry name" value="Mus81"/>
</dbReference>
<feature type="domain" description="ERCC4" evidence="2">
    <location>
        <begin position="2"/>
        <end position="96"/>
    </location>
</feature>
<dbReference type="InterPro" id="IPR011335">
    <property type="entry name" value="Restrct_endonuc-II-like"/>
</dbReference>
<dbReference type="AlphaFoldDB" id="A0A6C0BA05"/>
<dbReference type="GO" id="GO:0000712">
    <property type="term" value="P:resolution of meiotic recombination intermediates"/>
    <property type="evidence" value="ECO:0007669"/>
    <property type="project" value="TreeGrafter"/>
</dbReference>
<dbReference type="Gene3D" id="3.40.50.10130">
    <property type="match status" value="1"/>
</dbReference>
<dbReference type="GO" id="GO:0005634">
    <property type="term" value="C:nucleus"/>
    <property type="evidence" value="ECO:0007669"/>
    <property type="project" value="TreeGrafter"/>
</dbReference>
<dbReference type="CDD" id="cd20074">
    <property type="entry name" value="XPF_nuclease_Mus81"/>
    <property type="match status" value="1"/>
</dbReference>
<proteinExistence type="predicted"/>
<protein>
    <recommendedName>
        <fullName evidence="2">ERCC4 domain-containing protein</fullName>
    </recommendedName>
</protein>
<dbReference type="GO" id="GO:0048257">
    <property type="term" value="F:3'-flap endonuclease activity"/>
    <property type="evidence" value="ECO:0007669"/>
    <property type="project" value="TreeGrafter"/>
</dbReference>
<sequence>MKIKIDHREHDLIKSCKYFLEISPLYKEIELEICNLPVGDIILCDNTDSEKILIERKTLSDLAASIKDGRYEEQSFRLNGLPMPNHNIMYIIEGDLNKIQTFKSKIEKSVLYSAIFSLNYYKGFSVLRSQSIEETALMICHMIYKLKKGISENKESYYKETKENENQTETNETNEKNYCNVIKRVKKENITINNIGEIMLSQIPGISSTTATAIIQQFKGLPQLVLSLKENPDCLKDIAYCNAKGQTRKINKSAIEHVKLYLQVL</sequence>
<dbReference type="GO" id="GO:0000727">
    <property type="term" value="P:double-strand break repair via break-induced replication"/>
    <property type="evidence" value="ECO:0007669"/>
    <property type="project" value="TreeGrafter"/>
</dbReference>
<accession>A0A6C0BA05</accession>
<dbReference type="PANTHER" id="PTHR13451">
    <property type="entry name" value="CLASS II CROSSOVER JUNCTION ENDONUCLEASE MUS81"/>
    <property type="match status" value="1"/>
</dbReference>
<evidence type="ECO:0000313" key="3">
    <source>
        <dbReference type="EMBL" id="QHS88872.1"/>
    </source>
</evidence>
<keyword evidence="1" id="KW-0378">Hydrolase</keyword>
<dbReference type="InterPro" id="IPR006166">
    <property type="entry name" value="ERCC4_domain"/>
</dbReference>